<dbReference type="AlphaFoldDB" id="A0A2S7ST50"/>
<keyword evidence="1" id="KW-0597">Phosphoprotein</keyword>
<name>A0A2S7ST50_9BACT</name>
<dbReference type="CDD" id="cd17557">
    <property type="entry name" value="REC_Rcp-like"/>
    <property type="match status" value="1"/>
</dbReference>
<evidence type="ECO:0000313" key="3">
    <source>
        <dbReference type="EMBL" id="PQJ09801.1"/>
    </source>
</evidence>
<dbReference type="PANTHER" id="PTHR44520:SF2">
    <property type="entry name" value="RESPONSE REGULATOR RCP1"/>
    <property type="match status" value="1"/>
</dbReference>
<feature type="modified residue" description="4-aspartylphosphate" evidence="1">
    <location>
        <position position="62"/>
    </location>
</feature>
<dbReference type="Proteomes" id="UP000239872">
    <property type="component" value="Unassembled WGS sequence"/>
</dbReference>
<dbReference type="Pfam" id="PF00072">
    <property type="entry name" value="Response_reg"/>
    <property type="match status" value="1"/>
</dbReference>
<dbReference type="EMBL" id="PPSL01000005">
    <property type="protein sequence ID" value="PQJ09801.1"/>
    <property type="molecule type" value="Genomic_DNA"/>
</dbReference>
<dbReference type="Gene3D" id="3.40.50.2300">
    <property type="match status" value="1"/>
</dbReference>
<dbReference type="OrthoDB" id="7631574at2"/>
<dbReference type="RefSeq" id="WP_105040573.1">
    <property type="nucleotide sequence ID" value="NZ_PPSL01000005.1"/>
</dbReference>
<dbReference type="InterPro" id="IPR011006">
    <property type="entry name" value="CheY-like_superfamily"/>
</dbReference>
<sequence>MSETVKILLADDDPEDRMIMEDTFREIQLSELIHFVENGENILSYLDAINAESDLPTLIVLDLNMPRMNGTQTLKMLKANDRYRHIPVIIFSTSINTIEMNECIKTGASSYVVKPVTYKECLDTARSFYNSCLQNSQSSGTGSVY</sequence>
<protein>
    <recommendedName>
        <fullName evidence="2">Response regulatory domain-containing protein</fullName>
    </recommendedName>
</protein>
<dbReference type="SUPFAM" id="SSF52172">
    <property type="entry name" value="CheY-like"/>
    <property type="match status" value="1"/>
</dbReference>
<feature type="domain" description="Response regulatory" evidence="2">
    <location>
        <begin position="6"/>
        <end position="129"/>
    </location>
</feature>
<dbReference type="InterPro" id="IPR001789">
    <property type="entry name" value="Sig_transdc_resp-reg_receiver"/>
</dbReference>
<evidence type="ECO:0000313" key="4">
    <source>
        <dbReference type="Proteomes" id="UP000239872"/>
    </source>
</evidence>
<comment type="caution">
    <text evidence="3">The sequence shown here is derived from an EMBL/GenBank/DDBJ whole genome shotgun (WGS) entry which is preliminary data.</text>
</comment>
<dbReference type="InterPro" id="IPR052893">
    <property type="entry name" value="TCS_response_regulator"/>
</dbReference>
<organism evidence="3 4">
    <name type="scientific">Flavipsychrobacter stenotrophus</name>
    <dbReference type="NCBI Taxonomy" id="2077091"/>
    <lineage>
        <taxon>Bacteria</taxon>
        <taxon>Pseudomonadati</taxon>
        <taxon>Bacteroidota</taxon>
        <taxon>Chitinophagia</taxon>
        <taxon>Chitinophagales</taxon>
        <taxon>Chitinophagaceae</taxon>
        <taxon>Flavipsychrobacter</taxon>
    </lineage>
</organism>
<gene>
    <name evidence="3" type="ORF">CJD36_017910</name>
</gene>
<dbReference type="SMART" id="SM00448">
    <property type="entry name" value="REC"/>
    <property type="match status" value="1"/>
</dbReference>
<evidence type="ECO:0000259" key="2">
    <source>
        <dbReference type="PROSITE" id="PS50110"/>
    </source>
</evidence>
<dbReference type="PANTHER" id="PTHR44520">
    <property type="entry name" value="RESPONSE REGULATOR RCP1-RELATED"/>
    <property type="match status" value="1"/>
</dbReference>
<reference evidence="3 4" key="1">
    <citation type="submission" date="2018-01" db="EMBL/GenBank/DDBJ databases">
        <title>A novel member of the phylum Bacteroidetes isolated from glacier ice.</title>
        <authorList>
            <person name="Liu Q."/>
            <person name="Xin Y.-H."/>
        </authorList>
    </citation>
    <scope>NUCLEOTIDE SEQUENCE [LARGE SCALE GENOMIC DNA]</scope>
    <source>
        <strain evidence="3 4">RB1R16</strain>
    </source>
</reference>
<dbReference type="PROSITE" id="PS50110">
    <property type="entry name" value="RESPONSE_REGULATORY"/>
    <property type="match status" value="1"/>
</dbReference>
<accession>A0A2S7ST50</accession>
<proteinExistence type="predicted"/>
<keyword evidence="4" id="KW-1185">Reference proteome</keyword>
<dbReference type="GO" id="GO:0000160">
    <property type="term" value="P:phosphorelay signal transduction system"/>
    <property type="evidence" value="ECO:0007669"/>
    <property type="project" value="InterPro"/>
</dbReference>
<evidence type="ECO:0000256" key="1">
    <source>
        <dbReference type="PROSITE-ProRule" id="PRU00169"/>
    </source>
</evidence>